<dbReference type="OrthoDB" id="9797178at2"/>
<dbReference type="Proteomes" id="UP000305709">
    <property type="component" value="Unassembled WGS sequence"/>
</dbReference>
<dbReference type="EMBL" id="VDFV01000061">
    <property type="protein sequence ID" value="TNC62009.1"/>
    <property type="molecule type" value="Genomic_DNA"/>
</dbReference>
<feature type="region of interest" description="Disordered" evidence="1">
    <location>
        <begin position="104"/>
        <end position="248"/>
    </location>
</feature>
<dbReference type="CDD" id="cd04301">
    <property type="entry name" value="NAT_SF"/>
    <property type="match status" value="1"/>
</dbReference>
<dbReference type="SUPFAM" id="SSF55729">
    <property type="entry name" value="Acyl-CoA N-acyltransferases (Nat)"/>
    <property type="match status" value="1"/>
</dbReference>
<dbReference type="InterPro" id="IPR000182">
    <property type="entry name" value="GNAT_dom"/>
</dbReference>
<feature type="compositionally biased region" description="Basic residues" evidence="1">
    <location>
        <begin position="157"/>
        <end position="166"/>
    </location>
</feature>
<evidence type="ECO:0000313" key="3">
    <source>
        <dbReference type="EMBL" id="TNC62009.1"/>
    </source>
</evidence>
<dbReference type="AlphaFoldDB" id="A0A5C4N8V9"/>
<feature type="compositionally biased region" description="Low complexity" evidence="1">
    <location>
        <begin position="213"/>
        <end position="225"/>
    </location>
</feature>
<organism evidence="3 4">
    <name type="scientific">Rubellimicrobium roseum</name>
    <dbReference type="NCBI Taxonomy" id="687525"/>
    <lineage>
        <taxon>Bacteria</taxon>
        <taxon>Pseudomonadati</taxon>
        <taxon>Pseudomonadota</taxon>
        <taxon>Alphaproteobacteria</taxon>
        <taxon>Rhodobacterales</taxon>
        <taxon>Roseobacteraceae</taxon>
        <taxon>Rubellimicrobium</taxon>
    </lineage>
</organism>
<dbReference type="InterPro" id="IPR016181">
    <property type="entry name" value="Acyl_CoA_acyltransferase"/>
</dbReference>
<proteinExistence type="predicted"/>
<evidence type="ECO:0000256" key="1">
    <source>
        <dbReference type="SAM" id="MobiDB-lite"/>
    </source>
</evidence>
<dbReference type="PROSITE" id="PS51186">
    <property type="entry name" value="GNAT"/>
    <property type="match status" value="1"/>
</dbReference>
<feature type="compositionally biased region" description="Basic residues" evidence="1">
    <location>
        <begin position="186"/>
        <end position="196"/>
    </location>
</feature>
<protein>
    <submittedName>
        <fullName evidence="3">N-acetyltransferase</fullName>
    </submittedName>
</protein>
<gene>
    <name evidence="3" type="ORF">FHG71_20680</name>
</gene>
<keyword evidence="4" id="KW-1185">Reference proteome</keyword>
<sequence>MGGTRPLLARQPAHAFRRLGRGAAPRGGLPPLPRRGLRLPGADGPFRGRLRLSDRGHGALPHQPLHDDPGGRAAFGRDGQRRAVAHPGRGAAPGLRAFAHARVPARRGAGERARDRAPSGRGRGLCRHRPSAVVGADAGRRAQPRRDRPCGRNLQPRLRHRLRPPRRVPCAGPAAVRRPPAEPLRHGRRAFHRARSFRGLGHGQGRGERARGPARGAQGRGLLLEPGARNPKDRGHGRGREGRMLGGGVHHRLGARHVLERPARAVDDPGRDAAGAFRGLALAAGDGGGPGGEAGMVEPDLAVTEIREEREADRAAANAVLVRAFASVRHSRGRETILADGLRDGGGVTLGFVAVAESAVVGSLLVSPVTVNGALSGWHALGPVAVDPDWQGRGVGSDLVREALARLKATGAEGCIVLGARAFYGRFGFLHAPELVPVGLPASAFMVLPFRDRWPEGRLAYHPAFDAI</sequence>
<feature type="compositionally biased region" description="Basic and acidic residues" evidence="1">
    <location>
        <begin position="230"/>
        <end position="243"/>
    </location>
</feature>
<name>A0A5C4N8V9_9RHOB</name>
<evidence type="ECO:0000259" key="2">
    <source>
        <dbReference type="PROSITE" id="PS51186"/>
    </source>
</evidence>
<dbReference type="Gene3D" id="3.40.630.30">
    <property type="match status" value="1"/>
</dbReference>
<dbReference type="GO" id="GO:0016747">
    <property type="term" value="F:acyltransferase activity, transferring groups other than amino-acyl groups"/>
    <property type="evidence" value="ECO:0007669"/>
    <property type="project" value="InterPro"/>
</dbReference>
<reference evidence="3 4" key="1">
    <citation type="submission" date="2019-06" db="EMBL/GenBank/DDBJ databases">
        <authorList>
            <person name="Jiang L."/>
        </authorList>
    </citation>
    <scope>NUCLEOTIDE SEQUENCE [LARGE SCALE GENOMIC DNA]</scope>
    <source>
        <strain evidence="3 4">YIM 48858</strain>
    </source>
</reference>
<feature type="domain" description="N-acetyltransferase" evidence="2">
    <location>
        <begin position="304"/>
        <end position="451"/>
    </location>
</feature>
<feature type="compositionally biased region" description="Basic and acidic residues" evidence="1">
    <location>
        <begin position="138"/>
        <end position="150"/>
    </location>
</feature>
<feature type="region of interest" description="Disordered" evidence="1">
    <location>
        <begin position="1"/>
        <end position="92"/>
    </location>
</feature>
<dbReference type="Pfam" id="PF13508">
    <property type="entry name" value="Acetyltransf_7"/>
    <property type="match status" value="1"/>
</dbReference>
<keyword evidence="3" id="KW-0808">Transferase</keyword>
<feature type="compositionally biased region" description="Basic and acidic residues" evidence="1">
    <location>
        <begin position="108"/>
        <end position="118"/>
    </location>
</feature>
<comment type="caution">
    <text evidence="3">The sequence shown here is derived from an EMBL/GenBank/DDBJ whole genome shotgun (WGS) entry which is preliminary data.</text>
</comment>
<evidence type="ECO:0000313" key="4">
    <source>
        <dbReference type="Proteomes" id="UP000305709"/>
    </source>
</evidence>
<accession>A0A5C4N8V9</accession>